<accession>A0A137NY86</accession>
<name>A0A137NY86_CONC2</name>
<dbReference type="GO" id="GO:0006888">
    <property type="term" value="P:endoplasmic reticulum to Golgi vesicle-mediated transport"/>
    <property type="evidence" value="ECO:0007669"/>
    <property type="project" value="EnsemblFungi"/>
</dbReference>
<evidence type="ECO:0000313" key="3">
    <source>
        <dbReference type="Proteomes" id="UP000070444"/>
    </source>
</evidence>
<dbReference type="Gene3D" id="3.40.50.1910">
    <property type="match status" value="1"/>
</dbReference>
<dbReference type="GO" id="GO:0005783">
    <property type="term" value="C:endoplasmic reticulum"/>
    <property type="evidence" value="ECO:0007669"/>
    <property type="project" value="EnsemblFungi"/>
</dbReference>
<dbReference type="SUPFAM" id="SSF56815">
    <property type="entry name" value="Sec1/munc18-like (SM) proteins"/>
    <property type="match status" value="1"/>
</dbReference>
<dbReference type="OMA" id="VNDLRAW"/>
<dbReference type="GO" id="GO:0006890">
    <property type="term" value="P:retrograde vesicle-mediated transport, Golgi to endoplasmic reticulum"/>
    <property type="evidence" value="ECO:0007669"/>
    <property type="project" value="EnsemblFungi"/>
</dbReference>
<dbReference type="InterPro" id="IPR043127">
    <property type="entry name" value="Sec-1-like_dom3a"/>
</dbReference>
<dbReference type="GO" id="GO:0000139">
    <property type="term" value="C:Golgi membrane"/>
    <property type="evidence" value="ECO:0007669"/>
    <property type="project" value="EnsemblFungi"/>
</dbReference>
<dbReference type="InterPro" id="IPR043154">
    <property type="entry name" value="Sec-1-like_dom1"/>
</dbReference>
<dbReference type="Gene3D" id="3.40.50.2060">
    <property type="match status" value="1"/>
</dbReference>
<dbReference type="EMBL" id="KQ964610">
    <property type="protein sequence ID" value="KXN67833.1"/>
    <property type="molecule type" value="Genomic_DNA"/>
</dbReference>
<organism evidence="2 3">
    <name type="scientific">Conidiobolus coronatus (strain ATCC 28846 / CBS 209.66 / NRRL 28638)</name>
    <name type="common">Delacroixia coronata</name>
    <dbReference type="NCBI Taxonomy" id="796925"/>
    <lineage>
        <taxon>Eukaryota</taxon>
        <taxon>Fungi</taxon>
        <taxon>Fungi incertae sedis</taxon>
        <taxon>Zoopagomycota</taxon>
        <taxon>Entomophthoromycotina</taxon>
        <taxon>Entomophthoromycetes</taxon>
        <taxon>Entomophthorales</taxon>
        <taxon>Ancylistaceae</taxon>
        <taxon>Conidiobolus</taxon>
    </lineage>
</organism>
<dbReference type="GO" id="GO:0046578">
    <property type="term" value="P:regulation of Ras protein signal transduction"/>
    <property type="evidence" value="ECO:0007669"/>
    <property type="project" value="EnsemblFungi"/>
</dbReference>
<dbReference type="PANTHER" id="PTHR11679">
    <property type="entry name" value="VESICLE PROTEIN SORTING-ASSOCIATED"/>
    <property type="match status" value="1"/>
</dbReference>
<dbReference type="InterPro" id="IPR036045">
    <property type="entry name" value="Sec1-like_sf"/>
</dbReference>
<comment type="similarity">
    <text evidence="1">Belongs to the STXBP/unc-18/SEC1 family.</text>
</comment>
<dbReference type="GO" id="GO:0048280">
    <property type="term" value="P:vesicle fusion with Golgi apparatus"/>
    <property type="evidence" value="ECO:0007669"/>
    <property type="project" value="EnsemblFungi"/>
</dbReference>
<keyword evidence="3" id="KW-1185">Reference proteome</keyword>
<dbReference type="GO" id="GO:0019905">
    <property type="term" value="F:syntaxin binding"/>
    <property type="evidence" value="ECO:0007669"/>
    <property type="project" value="EnsemblFungi"/>
</dbReference>
<dbReference type="GO" id="GO:0035543">
    <property type="term" value="P:positive regulation of SNARE complex assembly"/>
    <property type="evidence" value="ECO:0007669"/>
    <property type="project" value="EnsemblFungi"/>
</dbReference>
<dbReference type="AlphaFoldDB" id="A0A137NY86"/>
<dbReference type="GO" id="GO:0030134">
    <property type="term" value="C:COPII-coated ER to Golgi transport vesicle"/>
    <property type="evidence" value="ECO:0007669"/>
    <property type="project" value="EnsemblFungi"/>
</dbReference>
<dbReference type="STRING" id="796925.A0A137NY86"/>
<proteinExistence type="inferred from homology"/>
<protein>
    <submittedName>
        <fullName evidence="2">Sec1-like protein</fullName>
    </submittedName>
</protein>
<reference evidence="2 3" key="1">
    <citation type="journal article" date="2015" name="Genome Biol. Evol.">
        <title>Phylogenomic analyses indicate that early fungi evolved digesting cell walls of algal ancestors of land plants.</title>
        <authorList>
            <person name="Chang Y."/>
            <person name="Wang S."/>
            <person name="Sekimoto S."/>
            <person name="Aerts A.L."/>
            <person name="Choi C."/>
            <person name="Clum A."/>
            <person name="LaButti K.M."/>
            <person name="Lindquist E.A."/>
            <person name="Yee Ngan C."/>
            <person name="Ohm R.A."/>
            <person name="Salamov A.A."/>
            <person name="Grigoriev I.V."/>
            <person name="Spatafora J.W."/>
            <person name="Berbee M.L."/>
        </authorList>
    </citation>
    <scope>NUCLEOTIDE SEQUENCE [LARGE SCALE GENOMIC DNA]</scope>
    <source>
        <strain evidence="2 3">NRRL 28638</strain>
    </source>
</reference>
<dbReference type="Proteomes" id="UP000070444">
    <property type="component" value="Unassembled WGS sequence"/>
</dbReference>
<sequence>MKTVNPNIFNRISLREKQRDVVVNMLNYNNLPDTISLSNSNNVNQLWKVLIFDEFGQDVVSLIFKVNDLREKGVTLHMPIKAQRMPIPDVPAIYFLQPTQENVDRIINDIKQNLYESYYINFISMLPRPLLENFADQAVQNNLVDKIQKVYDQYLSFLTPENNLFSLNLSNSFYHLNSAAVPDNVVKGEIDLIVNGLTSILATLDQVPLIKASKNGPAHMVAEKLERRLKDLSRSGKDGLFTPNISPHRPILLILDRNFDLIPMLHHSWNYMTLVQDLLDIKLNRISIIYEENGKDVTQKFDIDSNDFFWAKHSMLPFHSVAEEIDNELTKYKKDADDLTRVIGVDEPGHSTDFIPGDTPPHSADLANNTKHLKSAVTALPELTARKSVLDMHMNIATELLASIQKRHVDQLVQLEESILKQTKQSILDFLLEDQNDPRDKLRLFLVYYLSRPNINNDEVKEFKNVLTQAGCSLKAFEYIERTRSFSRMSTVSAGNASTPSFANLSSPASNLLNRLGNKLRDEAYGSILSGVKNFLPQKKDLAVTRMAESIFDPASTPPIEDLITLDPKVRINSAKTPAAVSPPPQLVILFVVGGGTYSEYVNLQEYVKSHTNRTVVYGSTDLMSPENFLKEAESVA</sequence>
<dbReference type="Gene3D" id="1.25.40.60">
    <property type="match status" value="1"/>
</dbReference>
<gene>
    <name evidence="2" type="ORF">CONCODRAFT_19342</name>
</gene>
<evidence type="ECO:0000256" key="1">
    <source>
        <dbReference type="ARBA" id="ARBA00009884"/>
    </source>
</evidence>
<dbReference type="PIRSF" id="PIRSF005715">
    <property type="entry name" value="VPS45_Sec1"/>
    <property type="match status" value="1"/>
</dbReference>
<evidence type="ECO:0000313" key="2">
    <source>
        <dbReference type="EMBL" id="KXN67833.1"/>
    </source>
</evidence>
<dbReference type="Pfam" id="PF00995">
    <property type="entry name" value="Sec1"/>
    <property type="match status" value="1"/>
</dbReference>
<dbReference type="OrthoDB" id="10251230at2759"/>
<dbReference type="InterPro" id="IPR027482">
    <property type="entry name" value="Sec1-like_dom2"/>
</dbReference>
<dbReference type="InterPro" id="IPR001619">
    <property type="entry name" value="Sec1-like"/>
</dbReference>
<dbReference type="Gene3D" id="3.90.830.10">
    <property type="entry name" value="Syntaxin Binding Protein 1, Chain A, domain 2"/>
    <property type="match status" value="1"/>
</dbReference>